<feature type="signal peptide" evidence="3">
    <location>
        <begin position="1"/>
        <end position="34"/>
    </location>
</feature>
<reference evidence="4 5" key="1">
    <citation type="submission" date="2024-10" db="EMBL/GenBank/DDBJ databases">
        <authorList>
            <person name="Kim D."/>
        </authorList>
    </citation>
    <scope>NUCLEOTIDE SEQUENCE [LARGE SCALE GENOMIC DNA]</scope>
    <source>
        <strain evidence="4">BH-2024</strain>
    </source>
</reference>
<keyword evidence="2" id="KW-0472">Membrane</keyword>
<keyword evidence="3" id="KW-0732">Signal</keyword>
<keyword evidence="5" id="KW-1185">Reference proteome</keyword>
<comment type="caution">
    <text evidence="4">The sequence shown here is derived from an EMBL/GenBank/DDBJ whole genome shotgun (WGS) entry which is preliminary data.</text>
</comment>
<protein>
    <submittedName>
        <fullName evidence="4">Uncharacterized protein</fullName>
    </submittedName>
</protein>
<feature type="transmembrane region" description="Helical" evidence="2">
    <location>
        <begin position="292"/>
        <end position="313"/>
    </location>
</feature>
<dbReference type="Proteomes" id="UP001620626">
    <property type="component" value="Unassembled WGS sequence"/>
</dbReference>
<feature type="region of interest" description="Disordered" evidence="1">
    <location>
        <begin position="146"/>
        <end position="165"/>
    </location>
</feature>
<name>A0ABD2J4W8_9BILA</name>
<evidence type="ECO:0000256" key="1">
    <source>
        <dbReference type="SAM" id="MobiDB-lite"/>
    </source>
</evidence>
<evidence type="ECO:0000256" key="3">
    <source>
        <dbReference type="SAM" id="SignalP"/>
    </source>
</evidence>
<dbReference type="EMBL" id="JBICBT010001046">
    <property type="protein sequence ID" value="KAL3086207.1"/>
    <property type="molecule type" value="Genomic_DNA"/>
</dbReference>
<keyword evidence="2" id="KW-0812">Transmembrane</keyword>
<organism evidence="4 5">
    <name type="scientific">Heterodera trifolii</name>
    <dbReference type="NCBI Taxonomy" id="157864"/>
    <lineage>
        <taxon>Eukaryota</taxon>
        <taxon>Metazoa</taxon>
        <taxon>Ecdysozoa</taxon>
        <taxon>Nematoda</taxon>
        <taxon>Chromadorea</taxon>
        <taxon>Rhabditida</taxon>
        <taxon>Tylenchina</taxon>
        <taxon>Tylenchomorpha</taxon>
        <taxon>Tylenchoidea</taxon>
        <taxon>Heteroderidae</taxon>
        <taxon>Heteroderinae</taxon>
        <taxon>Heterodera</taxon>
    </lineage>
</organism>
<evidence type="ECO:0000313" key="4">
    <source>
        <dbReference type="EMBL" id="KAL3086207.1"/>
    </source>
</evidence>
<keyword evidence="2" id="KW-1133">Transmembrane helix</keyword>
<accession>A0ABD2J4W8</accession>
<sequence>MVLLRSMLLHPSVLAPMLLLLVVCLICLPKPGHSKCKRRVESEGNKIHVDGVEECLELKEYSREWRCAAIFCTSAVDNLMWNEWGCYTHERGKSPPDEQTCASNRTKDIRRLRIERNKFTLAKWANRWECKCQIGSARVEMSNTNFVNPNPALRPTTTTTTPAPPKMKCKYRGESEDGELNEKLNKEEEKECENNEMKCGLLFCKANDGELVWNRWNCFPADWKKKMCAEEASKRVNERRAEWSASTLANATTDWKCRCRFGANGTDMSNAKFVPSSAPVPTTIRHGNGGGMALMMIGLIIAFLPLFHAASLMNC</sequence>
<evidence type="ECO:0000313" key="5">
    <source>
        <dbReference type="Proteomes" id="UP001620626"/>
    </source>
</evidence>
<gene>
    <name evidence="4" type="ORF">niasHT_039999</name>
</gene>
<dbReference type="AlphaFoldDB" id="A0ABD2J4W8"/>
<feature type="chain" id="PRO_5044887557" evidence="3">
    <location>
        <begin position="35"/>
        <end position="315"/>
    </location>
</feature>
<feature type="compositionally biased region" description="Low complexity" evidence="1">
    <location>
        <begin position="148"/>
        <end position="161"/>
    </location>
</feature>
<proteinExistence type="predicted"/>
<evidence type="ECO:0000256" key="2">
    <source>
        <dbReference type="SAM" id="Phobius"/>
    </source>
</evidence>